<evidence type="ECO:0000313" key="1">
    <source>
        <dbReference type="EMBL" id="RBW69699.1"/>
    </source>
</evidence>
<gene>
    <name evidence="1" type="ORF">DS031_10780</name>
</gene>
<name>A0A366XY57_9BACI</name>
<accession>A0A366XY57</accession>
<sequence>MDTVQELKALIHSPYYYDQSNNLIYNKVEFYISSTSHPNQIRQATVTFEPNGQYFQVIIYDPSFDIHFFREHFDVRQEAVKQDVQMVYCIFLNVYD</sequence>
<keyword evidence="2" id="KW-1185">Reference proteome</keyword>
<evidence type="ECO:0000313" key="2">
    <source>
        <dbReference type="Proteomes" id="UP000253314"/>
    </source>
</evidence>
<dbReference type="EMBL" id="QOCW01000009">
    <property type="protein sequence ID" value="RBW69699.1"/>
    <property type="molecule type" value="Genomic_DNA"/>
</dbReference>
<dbReference type="Proteomes" id="UP000253314">
    <property type="component" value="Unassembled WGS sequence"/>
</dbReference>
<dbReference type="RefSeq" id="WP_113806085.1">
    <property type="nucleotide sequence ID" value="NZ_QOCW01000009.1"/>
</dbReference>
<organism evidence="1 2">
    <name type="scientific">Bacillus taeanensis</name>
    <dbReference type="NCBI Taxonomy" id="273032"/>
    <lineage>
        <taxon>Bacteria</taxon>
        <taxon>Bacillati</taxon>
        <taxon>Bacillota</taxon>
        <taxon>Bacilli</taxon>
        <taxon>Bacillales</taxon>
        <taxon>Bacillaceae</taxon>
        <taxon>Bacillus</taxon>
    </lineage>
</organism>
<protein>
    <submittedName>
        <fullName evidence="1">Uncharacterized protein</fullName>
    </submittedName>
</protein>
<proteinExistence type="predicted"/>
<comment type="caution">
    <text evidence="1">The sequence shown here is derived from an EMBL/GenBank/DDBJ whole genome shotgun (WGS) entry which is preliminary data.</text>
</comment>
<dbReference type="AlphaFoldDB" id="A0A366XY57"/>
<reference evidence="1 2" key="1">
    <citation type="submission" date="2018-07" db="EMBL/GenBank/DDBJ databases">
        <title>Lottiidibacillus patelloidae gen. nov., sp. nov., isolated from the intestinal tract of a marine limpet and the reclassification of B. taeanensis BH030017T, B. algicola KMM 3737T and B. hwajinpoensis SW-72T as genus Lottiidibacillus.</title>
        <authorList>
            <person name="Liu R."/>
            <person name="Huang Z."/>
        </authorList>
    </citation>
    <scope>NUCLEOTIDE SEQUENCE [LARGE SCALE GENOMIC DNA]</scope>
    <source>
        <strain evidence="1 2">BH030017</strain>
    </source>
</reference>